<keyword evidence="7" id="KW-1185">Reference proteome</keyword>
<name>A0ABT6NCL4_9FIRM</name>
<feature type="transmembrane region" description="Helical" evidence="5">
    <location>
        <begin position="425"/>
        <end position="442"/>
    </location>
</feature>
<reference evidence="6 7" key="1">
    <citation type="submission" date="2023-04" db="EMBL/GenBank/DDBJ databases">
        <title>Fusibacter bizertensis strain WBS, isolated from littoral bottom sediments of the Arctic seas - biochemical and genomic analysis.</title>
        <authorList>
            <person name="Brioukhanov A.L."/>
        </authorList>
    </citation>
    <scope>NUCLEOTIDE SEQUENCE [LARGE SCALE GENOMIC DNA]</scope>
    <source>
        <strain evidence="6 7">WBS</strain>
    </source>
</reference>
<feature type="transmembrane region" description="Helical" evidence="5">
    <location>
        <begin position="130"/>
        <end position="153"/>
    </location>
</feature>
<dbReference type="InterPro" id="IPR002293">
    <property type="entry name" value="AA/rel_permease1"/>
</dbReference>
<feature type="transmembrane region" description="Helical" evidence="5">
    <location>
        <begin position="372"/>
        <end position="389"/>
    </location>
</feature>
<evidence type="ECO:0000256" key="2">
    <source>
        <dbReference type="ARBA" id="ARBA00022692"/>
    </source>
</evidence>
<feature type="transmembrane region" description="Helical" evidence="5">
    <location>
        <begin position="280"/>
        <end position="313"/>
    </location>
</feature>
<dbReference type="PANTHER" id="PTHR11785">
    <property type="entry name" value="AMINO ACID TRANSPORTER"/>
    <property type="match status" value="1"/>
</dbReference>
<dbReference type="Pfam" id="PF13520">
    <property type="entry name" value="AA_permease_2"/>
    <property type="match status" value="1"/>
</dbReference>
<feature type="transmembrane region" description="Helical" evidence="5">
    <location>
        <begin position="206"/>
        <end position="225"/>
    </location>
</feature>
<evidence type="ECO:0000256" key="1">
    <source>
        <dbReference type="ARBA" id="ARBA00004141"/>
    </source>
</evidence>
<evidence type="ECO:0000256" key="5">
    <source>
        <dbReference type="SAM" id="Phobius"/>
    </source>
</evidence>
<protein>
    <submittedName>
        <fullName evidence="6">APC family permease</fullName>
    </submittedName>
</protein>
<evidence type="ECO:0000313" key="7">
    <source>
        <dbReference type="Proteomes" id="UP001158045"/>
    </source>
</evidence>
<evidence type="ECO:0000256" key="3">
    <source>
        <dbReference type="ARBA" id="ARBA00022989"/>
    </source>
</evidence>
<dbReference type="EMBL" id="JARYZI010000004">
    <property type="protein sequence ID" value="MDH8678147.1"/>
    <property type="molecule type" value="Genomic_DNA"/>
</dbReference>
<feature type="transmembrane region" description="Helical" evidence="5">
    <location>
        <begin position="9"/>
        <end position="29"/>
    </location>
</feature>
<sequence>MERKLEKKYGLPTAIAMVVGVVIGSGVFFKADDVLTLTNGNLILALLAWGLGAFSMIFGSLVFAEFAQRIEKSNGIVDYSEMAYGKRFGYLVGWFKGVLYYTPLSAILAWVAALYTMILTGSDNPSNSPMTWGLALIYLTVIYLINCLAPLLAGKFQVGSTVIKLIPLSLVAIIGTISGLLNHVTFDNFSSAVSTIGTSGGTLANAVVATAFAYEGWIAAVTINSEIKDSKKNLPKALVWGSFIVFVVYVMYFLGIASVLPTSAIIAQGDGAIATATTQLFGSVASTILTVFVIISCLGTLNGLVLSCIRIPYSLAIRNQGPFPKKIALVNPRTGIPTYSAFFAAALSLLYTALWYASINETFGRYIGLDEIPIVMIYGLYIFLYIWYIRTFDDLSFGKRYVVPICAILGALVIVYGGITNPSIGLYLIVSLAAVGLGMLFYREETTSQPLFNEREHSDDL</sequence>
<dbReference type="Gene3D" id="1.20.1740.10">
    <property type="entry name" value="Amino acid/polyamine transporter I"/>
    <property type="match status" value="1"/>
</dbReference>
<dbReference type="Proteomes" id="UP001158045">
    <property type="component" value="Unassembled WGS sequence"/>
</dbReference>
<evidence type="ECO:0000313" key="6">
    <source>
        <dbReference type="EMBL" id="MDH8678147.1"/>
    </source>
</evidence>
<keyword evidence="3 5" id="KW-1133">Transmembrane helix</keyword>
<dbReference type="RefSeq" id="WP_281093975.1">
    <property type="nucleotide sequence ID" value="NZ_JARYZI010000004.1"/>
</dbReference>
<dbReference type="InterPro" id="IPR050598">
    <property type="entry name" value="AminoAcid_Transporter"/>
</dbReference>
<dbReference type="PANTHER" id="PTHR11785:SF512">
    <property type="entry name" value="SOBREMESA, ISOFORM B"/>
    <property type="match status" value="1"/>
</dbReference>
<gene>
    <name evidence="6" type="ORF">QE109_08305</name>
</gene>
<accession>A0ABT6NCL4</accession>
<dbReference type="PIRSF" id="PIRSF006060">
    <property type="entry name" value="AA_transporter"/>
    <property type="match status" value="1"/>
</dbReference>
<feature type="transmembrane region" description="Helical" evidence="5">
    <location>
        <begin position="401"/>
        <end position="419"/>
    </location>
</feature>
<keyword evidence="2 5" id="KW-0812">Transmembrane</keyword>
<feature type="transmembrane region" description="Helical" evidence="5">
    <location>
        <begin position="41"/>
        <end position="64"/>
    </location>
</feature>
<feature type="transmembrane region" description="Helical" evidence="5">
    <location>
        <begin position="334"/>
        <end position="357"/>
    </location>
</feature>
<comment type="subcellular location">
    <subcellularLocation>
        <location evidence="1">Membrane</location>
        <topology evidence="1">Multi-pass membrane protein</topology>
    </subcellularLocation>
</comment>
<feature type="transmembrane region" description="Helical" evidence="5">
    <location>
        <begin position="98"/>
        <end position="118"/>
    </location>
</feature>
<feature type="transmembrane region" description="Helical" evidence="5">
    <location>
        <begin position="237"/>
        <end position="260"/>
    </location>
</feature>
<evidence type="ECO:0000256" key="4">
    <source>
        <dbReference type="ARBA" id="ARBA00023136"/>
    </source>
</evidence>
<organism evidence="6 7">
    <name type="scientific">Fusibacter bizertensis</name>
    <dbReference type="NCBI Taxonomy" id="1488331"/>
    <lineage>
        <taxon>Bacteria</taxon>
        <taxon>Bacillati</taxon>
        <taxon>Bacillota</taxon>
        <taxon>Clostridia</taxon>
        <taxon>Eubacteriales</taxon>
        <taxon>Eubacteriales Family XII. Incertae Sedis</taxon>
        <taxon>Fusibacter</taxon>
    </lineage>
</organism>
<proteinExistence type="predicted"/>
<comment type="caution">
    <text evidence="6">The sequence shown here is derived from an EMBL/GenBank/DDBJ whole genome shotgun (WGS) entry which is preliminary data.</text>
</comment>
<feature type="transmembrane region" description="Helical" evidence="5">
    <location>
        <begin position="165"/>
        <end position="186"/>
    </location>
</feature>
<keyword evidence="4 5" id="KW-0472">Membrane</keyword>